<keyword evidence="8 13" id="KW-1133">Transmembrane helix</keyword>
<evidence type="ECO:0000256" key="8">
    <source>
        <dbReference type="ARBA" id="ARBA00022989"/>
    </source>
</evidence>
<feature type="non-terminal residue" evidence="14">
    <location>
        <position position="1"/>
    </location>
</feature>
<comment type="subcellular location">
    <subcellularLocation>
        <location evidence="1">Membrane</location>
        <topology evidence="1">Multi-pass membrane protein</topology>
    </subcellularLocation>
</comment>
<evidence type="ECO:0000256" key="5">
    <source>
        <dbReference type="ARBA" id="ARBA00022692"/>
    </source>
</evidence>
<evidence type="ECO:0000313" key="14">
    <source>
        <dbReference type="EMBL" id="GAG40466.1"/>
    </source>
</evidence>
<comment type="caution">
    <text evidence="14">The sequence shown here is derived from an EMBL/GenBank/DDBJ whole genome shotgun (WGS) entry which is preliminary data.</text>
</comment>
<dbReference type="EMBL" id="BARS01043541">
    <property type="protein sequence ID" value="GAG40466.1"/>
    <property type="molecule type" value="Genomic_DNA"/>
</dbReference>
<evidence type="ECO:0008006" key="15">
    <source>
        <dbReference type="Google" id="ProtNLM"/>
    </source>
</evidence>
<dbReference type="Pfam" id="PF06736">
    <property type="entry name" value="TMEM175"/>
    <property type="match status" value="1"/>
</dbReference>
<feature type="transmembrane region" description="Helical" evidence="13">
    <location>
        <begin position="125"/>
        <end position="141"/>
    </location>
</feature>
<evidence type="ECO:0000256" key="11">
    <source>
        <dbReference type="ARBA" id="ARBA00023303"/>
    </source>
</evidence>
<dbReference type="AlphaFoldDB" id="X0YV47"/>
<keyword evidence="6" id="KW-0631">Potassium channel</keyword>
<dbReference type="GO" id="GO:0016020">
    <property type="term" value="C:membrane"/>
    <property type="evidence" value="ECO:0007669"/>
    <property type="project" value="UniProtKB-SubCell"/>
</dbReference>
<keyword evidence="7" id="KW-0630">Potassium</keyword>
<keyword evidence="5 13" id="KW-0812">Transmembrane</keyword>
<sequence length="180" mass="19917">VPDLSPGVKLADALEEVRPTFVAFVISFLIVGMYWVWHRGVFANVRYVDLNLIWINLLFLLPVSMVPFVASVLGEYSSDPAALRLYGLVLIVATLIRTWIDLYLDSHPGLLWTVANKQQRRVSRIAAASPLVVYIVAMLLADVAPGLSLFLFFAMPGIYFALVTFLDTGSRTKAASEDPS</sequence>
<proteinExistence type="inferred from homology"/>
<organism evidence="14">
    <name type="scientific">marine sediment metagenome</name>
    <dbReference type="NCBI Taxonomy" id="412755"/>
    <lineage>
        <taxon>unclassified sequences</taxon>
        <taxon>metagenomes</taxon>
        <taxon>ecological metagenomes</taxon>
    </lineage>
</organism>
<evidence type="ECO:0000256" key="10">
    <source>
        <dbReference type="ARBA" id="ARBA00023136"/>
    </source>
</evidence>
<evidence type="ECO:0000256" key="9">
    <source>
        <dbReference type="ARBA" id="ARBA00023065"/>
    </source>
</evidence>
<feature type="transmembrane region" description="Helical" evidence="13">
    <location>
        <begin position="50"/>
        <end position="73"/>
    </location>
</feature>
<evidence type="ECO:0000256" key="1">
    <source>
        <dbReference type="ARBA" id="ARBA00004141"/>
    </source>
</evidence>
<dbReference type="InterPro" id="IPR010617">
    <property type="entry name" value="TMEM175-like"/>
</dbReference>
<evidence type="ECO:0000256" key="3">
    <source>
        <dbReference type="ARBA" id="ARBA00022448"/>
    </source>
</evidence>
<evidence type="ECO:0000256" key="2">
    <source>
        <dbReference type="ARBA" id="ARBA00006920"/>
    </source>
</evidence>
<evidence type="ECO:0000256" key="7">
    <source>
        <dbReference type="ARBA" id="ARBA00022958"/>
    </source>
</evidence>
<keyword evidence="3" id="KW-0813">Transport</keyword>
<keyword evidence="4" id="KW-0633">Potassium transport</keyword>
<dbReference type="GO" id="GO:0005267">
    <property type="term" value="F:potassium channel activity"/>
    <property type="evidence" value="ECO:0007669"/>
    <property type="project" value="UniProtKB-KW"/>
</dbReference>
<feature type="transmembrane region" description="Helical" evidence="13">
    <location>
        <begin position="85"/>
        <end position="104"/>
    </location>
</feature>
<dbReference type="PANTHER" id="PTHR31462:SF5">
    <property type="entry name" value="ENDOSOMAL_LYSOSOMAL PROTON CHANNEL TMEM175"/>
    <property type="match status" value="1"/>
</dbReference>
<comment type="similarity">
    <text evidence="2">Belongs to the TMEM175 family.</text>
</comment>
<keyword evidence="9" id="KW-0406">Ion transport</keyword>
<gene>
    <name evidence="14" type="ORF">S01H1_65908</name>
</gene>
<feature type="transmembrane region" description="Helical" evidence="13">
    <location>
        <begin position="147"/>
        <end position="166"/>
    </location>
</feature>
<accession>X0YV47</accession>
<comment type="catalytic activity">
    <reaction evidence="12">
        <text>K(+)(in) = K(+)(out)</text>
        <dbReference type="Rhea" id="RHEA:29463"/>
        <dbReference type="ChEBI" id="CHEBI:29103"/>
    </reaction>
</comment>
<keyword evidence="11" id="KW-0407">Ion channel</keyword>
<dbReference type="PANTHER" id="PTHR31462">
    <property type="entry name" value="ENDOSOMAL/LYSOSOMAL POTASSIUM CHANNEL TMEM175"/>
    <property type="match status" value="1"/>
</dbReference>
<evidence type="ECO:0000256" key="4">
    <source>
        <dbReference type="ARBA" id="ARBA00022538"/>
    </source>
</evidence>
<name>X0YV47_9ZZZZ</name>
<reference evidence="14" key="1">
    <citation type="journal article" date="2014" name="Front. Microbiol.">
        <title>High frequency of phylogenetically diverse reductive dehalogenase-homologous genes in deep subseafloor sedimentary metagenomes.</title>
        <authorList>
            <person name="Kawai M."/>
            <person name="Futagami T."/>
            <person name="Toyoda A."/>
            <person name="Takaki Y."/>
            <person name="Nishi S."/>
            <person name="Hori S."/>
            <person name="Arai W."/>
            <person name="Tsubouchi T."/>
            <person name="Morono Y."/>
            <person name="Uchiyama I."/>
            <person name="Ito T."/>
            <person name="Fujiyama A."/>
            <person name="Inagaki F."/>
            <person name="Takami H."/>
        </authorList>
    </citation>
    <scope>NUCLEOTIDE SEQUENCE</scope>
    <source>
        <strain evidence="14">Expedition CK06-06</strain>
    </source>
</reference>
<evidence type="ECO:0000256" key="12">
    <source>
        <dbReference type="ARBA" id="ARBA00034430"/>
    </source>
</evidence>
<keyword evidence="10 13" id="KW-0472">Membrane</keyword>
<feature type="transmembrane region" description="Helical" evidence="13">
    <location>
        <begin position="20"/>
        <end position="38"/>
    </location>
</feature>
<evidence type="ECO:0000256" key="6">
    <source>
        <dbReference type="ARBA" id="ARBA00022826"/>
    </source>
</evidence>
<evidence type="ECO:0000256" key="13">
    <source>
        <dbReference type="SAM" id="Phobius"/>
    </source>
</evidence>
<dbReference type="GO" id="GO:0015252">
    <property type="term" value="F:proton channel activity"/>
    <property type="evidence" value="ECO:0007669"/>
    <property type="project" value="InterPro"/>
</dbReference>
<protein>
    <recommendedName>
        <fullName evidence="15">DUF1211 domain-containing protein</fullName>
    </recommendedName>
</protein>